<dbReference type="EMBL" id="CR382139">
    <property type="protein sequence ID" value="CAG90436.2"/>
    <property type="molecule type" value="Genomic_DNA"/>
</dbReference>
<sequence>MSLQGANYGIECTTIRQSFQDSRELVCEQYHDHFYKNSQFPQIEPEINFSTTASIVSSGTQSRNNLHKLYRRLKLFSRRDNKNRPAKDRSNRVFPNKTFRIKEDTADEITKTRWHVWSTFTRKIRVNSSLLSVSLTPFDYADNSLIYSPHLPAESSAVNLDQMFHSPDP</sequence>
<dbReference type="AlphaFoldDB" id="Q6BIK5"/>
<dbReference type="InParanoid" id="Q6BIK5"/>
<dbReference type="OrthoDB" id="10357011at2759"/>
<reference evidence="1 2" key="1">
    <citation type="journal article" date="2004" name="Nature">
        <title>Genome evolution in yeasts.</title>
        <authorList>
            <consortium name="Genolevures"/>
            <person name="Dujon B."/>
            <person name="Sherman D."/>
            <person name="Fischer G."/>
            <person name="Durrens P."/>
            <person name="Casaregola S."/>
            <person name="Lafontaine I."/>
            <person name="de Montigny J."/>
            <person name="Marck C."/>
            <person name="Neuveglise C."/>
            <person name="Talla E."/>
            <person name="Goffard N."/>
            <person name="Frangeul L."/>
            <person name="Aigle M."/>
            <person name="Anthouard V."/>
            <person name="Babour A."/>
            <person name="Barbe V."/>
            <person name="Barnay S."/>
            <person name="Blanchin S."/>
            <person name="Beckerich J.M."/>
            <person name="Beyne E."/>
            <person name="Bleykasten C."/>
            <person name="Boisrame A."/>
            <person name="Boyer J."/>
            <person name="Cattolico L."/>
            <person name="Confanioleri F."/>
            <person name="de Daruvar A."/>
            <person name="Despons L."/>
            <person name="Fabre E."/>
            <person name="Fairhead C."/>
            <person name="Ferry-Dumazet H."/>
            <person name="Groppi A."/>
            <person name="Hantraye F."/>
            <person name="Hennequin C."/>
            <person name="Jauniaux N."/>
            <person name="Joyet P."/>
            <person name="Kachouri R."/>
            <person name="Kerrest A."/>
            <person name="Koszul R."/>
            <person name="Lemaire M."/>
            <person name="Lesur I."/>
            <person name="Ma L."/>
            <person name="Muller H."/>
            <person name="Nicaud J.M."/>
            <person name="Nikolski M."/>
            <person name="Oztas S."/>
            <person name="Ozier-Kalogeropoulos O."/>
            <person name="Pellenz S."/>
            <person name="Potier S."/>
            <person name="Richard G.F."/>
            <person name="Straub M.L."/>
            <person name="Suleau A."/>
            <person name="Swennene D."/>
            <person name="Tekaia F."/>
            <person name="Wesolowski-Louvel M."/>
            <person name="Westhof E."/>
            <person name="Wirth B."/>
            <person name="Zeniou-Meyer M."/>
            <person name="Zivanovic I."/>
            <person name="Bolotin-Fukuhara M."/>
            <person name="Thierry A."/>
            <person name="Bouchier C."/>
            <person name="Caudron B."/>
            <person name="Scarpelli C."/>
            <person name="Gaillardin C."/>
            <person name="Weissenbach J."/>
            <person name="Wincker P."/>
            <person name="Souciet J.L."/>
        </authorList>
    </citation>
    <scope>NUCLEOTIDE SEQUENCE [LARGE SCALE GENOMIC DNA]</scope>
    <source>
        <strain evidence="2">ATCC 36239 / CBS 767 / BCRC 21394 / JCM 1990 / NBRC 0083 / IGC 2968</strain>
    </source>
</reference>
<dbReference type="KEGG" id="dha:DEHA2G09658g"/>
<evidence type="ECO:0000313" key="2">
    <source>
        <dbReference type="Proteomes" id="UP000000599"/>
    </source>
</evidence>
<gene>
    <name evidence="1" type="ordered locus">DEHA2G09658g</name>
</gene>
<organism evidence="1 2">
    <name type="scientific">Debaryomyces hansenii (strain ATCC 36239 / CBS 767 / BCRC 21394 / JCM 1990 / NBRC 0083 / IGC 2968)</name>
    <name type="common">Yeast</name>
    <name type="synonym">Torulaspora hansenii</name>
    <dbReference type="NCBI Taxonomy" id="284592"/>
    <lineage>
        <taxon>Eukaryota</taxon>
        <taxon>Fungi</taxon>
        <taxon>Dikarya</taxon>
        <taxon>Ascomycota</taxon>
        <taxon>Saccharomycotina</taxon>
        <taxon>Pichiomycetes</taxon>
        <taxon>Debaryomycetaceae</taxon>
        <taxon>Debaryomyces</taxon>
    </lineage>
</organism>
<dbReference type="HOGENOM" id="CLU_1578482_0_0_1"/>
<dbReference type="VEuPathDB" id="FungiDB:DEHA2G09658g"/>
<name>Q6BIK5_DEBHA</name>
<dbReference type="GeneID" id="2904858"/>
<evidence type="ECO:0000313" key="1">
    <source>
        <dbReference type="EMBL" id="CAG90436.2"/>
    </source>
</evidence>
<accession>Q6BIK5</accession>
<keyword evidence="2" id="KW-1185">Reference proteome</keyword>
<dbReference type="Proteomes" id="UP000000599">
    <property type="component" value="Chromosome G"/>
</dbReference>
<dbReference type="RefSeq" id="XP_461966.2">
    <property type="nucleotide sequence ID" value="XM_461966.1"/>
</dbReference>
<proteinExistence type="predicted"/>
<protein>
    <submittedName>
        <fullName evidence="1">DEHA2G09658p</fullName>
    </submittedName>
</protein>